<sequence>MLKIHTRVFPAEPTPLEDFLPLVMTALEAKGLVPAKAPDLPLPDHINRANFEALVCEKIGGQWSAFIYFKNAPDGAPNCIGLPPEMCQATAIEAFMTAVKFVCIIATGDDELPFFAVGDMLMFVTYGPAPAEAGGARA</sequence>
<name>A0A845M8B0_9RHOB</name>
<proteinExistence type="predicted"/>
<organism evidence="1 2">
    <name type="scientific">Maritimibacter harenae</name>
    <dbReference type="NCBI Taxonomy" id="2606218"/>
    <lineage>
        <taxon>Bacteria</taxon>
        <taxon>Pseudomonadati</taxon>
        <taxon>Pseudomonadota</taxon>
        <taxon>Alphaproteobacteria</taxon>
        <taxon>Rhodobacterales</taxon>
        <taxon>Roseobacteraceae</taxon>
        <taxon>Maritimibacter</taxon>
    </lineage>
</organism>
<evidence type="ECO:0000313" key="2">
    <source>
        <dbReference type="Proteomes" id="UP000467322"/>
    </source>
</evidence>
<reference evidence="1 2" key="1">
    <citation type="submission" date="2019-12" db="EMBL/GenBank/DDBJ databases">
        <title>Maritimibacter sp. nov. sp. isolated from sea sand.</title>
        <authorList>
            <person name="Kim J."/>
            <person name="Jeong S.E."/>
            <person name="Jung H.S."/>
            <person name="Jeon C.O."/>
        </authorList>
    </citation>
    <scope>NUCLEOTIDE SEQUENCE [LARGE SCALE GENOMIC DNA]</scope>
    <source>
        <strain evidence="1 2">DP07</strain>
    </source>
</reference>
<dbReference type="EMBL" id="WTUX01000016">
    <property type="protein sequence ID" value="MZR13793.1"/>
    <property type="molecule type" value="Genomic_DNA"/>
</dbReference>
<comment type="caution">
    <text evidence="1">The sequence shown here is derived from an EMBL/GenBank/DDBJ whole genome shotgun (WGS) entry which is preliminary data.</text>
</comment>
<protein>
    <submittedName>
        <fullName evidence="1">Uncharacterized protein</fullName>
    </submittedName>
</protein>
<dbReference type="AlphaFoldDB" id="A0A845M8B0"/>
<accession>A0A845M8B0</accession>
<gene>
    <name evidence="1" type="ORF">GQE99_12290</name>
</gene>
<evidence type="ECO:0000313" key="1">
    <source>
        <dbReference type="EMBL" id="MZR13793.1"/>
    </source>
</evidence>
<dbReference type="RefSeq" id="WP_161351932.1">
    <property type="nucleotide sequence ID" value="NZ_WTUX01000016.1"/>
</dbReference>
<keyword evidence="2" id="KW-1185">Reference proteome</keyword>
<dbReference type="Proteomes" id="UP000467322">
    <property type="component" value="Unassembled WGS sequence"/>
</dbReference>